<dbReference type="InterPro" id="IPR001387">
    <property type="entry name" value="Cro/C1-type_HTH"/>
</dbReference>
<dbReference type="SMART" id="SM00530">
    <property type="entry name" value="HTH_XRE"/>
    <property type="match status" value="1"/>
</dbReference>
<feature type="domain" description="HTH cro/C1-type" evidence="1">
    <location>
        <begin position="6"/>
        <end position="53"/>
    </location>
</feature>
<dbReference type="Proteomes" id="UP001157440">
    <property type="component" value="Unassembled WGS sequence"/>
</dbReference>
<dbReference type="GO" id="GO:0003677">
    <property type="term" value="F:DNA binding"/>
    <property type="evidence" value="ECO:0007669"/>
    <property type="project" value="InterPro"/>
</dbReference>
<dbReference type="CDD" id="cd00093">
    <property type="entry name" value="HTH_XRE"/>
    <property type="match status" value="1"/>
</dbReference>
<dbReference type="SUPFAM" id="SSF47413">
    <property type="entry name" value="lambda repressor-like DNA-binding domains"/>
    <property type="match status" value="1"/>
</dbReference>
<dbReference type="PROSITE" id="PS50943">
    <property type="entry name" value="HTH_CROC1"/>
    <property type="match status" value="1"/>
</dbReference>
<comment type="caution">
    <text evidence="2">The sequence shown here is derived from an EMBL/GenBank/DDBJ whole genome shotgun (WGS) entry which is preliminary data.</text>
</comment>
<protein>
    <submittedName>
        <fullName evidence="2">Transcriptional regulator</fullName>
    </submittedName>
</protein>
<dbReference type="InterPro" id="IPR010982">
    <property type="entry name" value="Lambda_DNA-bd_dom_sf"/>
</dbReference>
<dbReference type="EMBL" id="BSPL01000018">
    <property type="protein sequence ID" value="GLS71670.1"/>
    <property type="molecule type" value="Genomic_DNA"/>
</dbReference>
<organism evidence="2 3">
    <name type="scientific">Methylobacterium tardum</name>
    <dbReference type="NCBI Taxonomy" id="374432"/>
    <lineage>
        <taxon>Bacteria</taxon>
        <taxon>Pseudomonadati</taxon>
        <taxon>Pseudomonadota</taxon>
        <taxon>Alphaproteobacteria</taxon>
        <taxon>Hyphomicrobiales</taxon>
        <taxon>Methylobacteriaceae</taxon>
        <taxon>Methylobacterium</taxon>
    </lineage>
</organism>
<dbReference type="Gene3D" id="1.10.260.40">
    <property type="entry name" value="lambda repressor-like DNA-binding domains"/>
    <property type="match status" value="1"/>
</dbReference>
<evidence type="ECO:0000259" key="1">
    <source>
        <dbReference type="PROSITE" id="PS50943"/>
    </source>
</evidence>
<gene>
    <name evidence="2" type="ORF">GCM10007890_36830</name>
</gene>
<dbReference type="AlphaFoldDB" id="A0AA37THA4"/>
<dbReference type="RefSeq" id="WP_238198807.1">
    <property type="nucleotide sequence ID" value="NZ_BPQZ01000027.1"/>
</dbReference>
<proteinExistence type="predicted"/>
<keyword evidence="3" id="KW-1185">Reference proteome</keyword>
<reference evidence="3" key="1">
    <citation type="journal article" date="2019" name="Int. J. Syst. Evol. Microbiol.">
        <title>The Global Catalogue of Microorganisms (GCM) 10K type strain sequencing project: providing services to taxonomists for standard genome sequencing and annotation.</title>
        <authorList>
            <consortium name="The Broad Institute Genomics Platform"/>
            <consortium name="The Broad Institute Genome Sequencing Center for Infectious Disease"/>
            <person name="Wu L."/>
            <person name="Ma J."/>
        </authorList>
    </citation>
    <scope>NUCLEOTIDE SEQUENCE [LARGE SCALE GENOMIC DNA]</scope>
    <source>
        <strain evidence="3">NBRC 103632</strain>
    </source>
</reference>
<accession>A0AA37THA4</accession>
<dbReference type="Pfam" id="PF01381">
    <property type="entry name" value="HTH_3"/>
    <property type="match status" value="1"/>
</dbReference>
<evidence type="ECO:0000313" key="3">
    <source>
        <dbReference type="Proteomes" id="UP001157440"/>
    </source>
</evidence>
<name>A0AA37THA4_9HYPH</name>
<evidence type="ECO:0000313" key="2">
    <source>
        <dbReference type="EMBL" id="GLS71670.1"/>
    </source>
</evidence>
<sequence>MEKELIRAGRALLGWSQEDLAQHSGVSRQIIARFENGSRQPHSANLQQLVSALRAAGVTEVRRKDGSAGVIASAEALQAARNAGGGSA</sequence>